<sequence>MDILTDAFFQQLDALKPEEAKEHNFFSIGGAGYFENPTSSLLALFMGMHEDIPPWLLKALMVCLKVEADIDQLDVTSLTVSREARTTEGNFLDIVVYHQDFIIGIEHKTISAINNPFCSYERHLQNLADNSQTIYRCILAPDALPCKPVERWPLLRYSQLLSSARNRLGHELAGLPLSKWHIFYTEFLNHLHTLSGADSTMTMNHENQTFVDEHFVQLLRAKNLLNDFESAMVEEAKNTLLTLLPDTHIAHSINNWRYDYKAIHLYPECWGSTYLSLVYYPDKRTGRIRYYLNGRINVRDHADLPCVHQWLIDNALQPAFLPSANKADREIKLNGKELLISFGTPDGTLDSAKRLMAEIVDFISTTLKQK</sequence>
<dbReference type="EMBL" id="PYHO01000021">
    <property type="protein sequence ID" value="PSR44944.1"/>
    <property type="molecule type" value="Genomic_DNA"/>
</dbReference>
<evidence type="ECO:0000313" key="1">
    <source>
        <dbReference type="EMBL" id="PSR44944.1"/>
    </source>
</evidence>
<dbReference type="InterPro" id="IPR029470">
    <property type="entry name" value="PDDEXK_4"/>
</dbReference>
<comment type="caution">
    <text evidence="1">The sequence shown here is derived from an EMBL/GenBank/DDBJ whole genome shotgun (WGS) entry which is preliminary data.</text>
</comment>
<dbReference type="EMBL" id="PYHO01000021">
    <property type="protein sequence ID" value="PSR44955.1"/>
    <property type="molecule type" value="Genomic_DNA"/>
</dbReference>
<proteinExistence type="predicted"/>
<accession>A0A2T2XXC0</accession>
<organism evidence="1 3">
    <name type="scientific">Kluyvera genomosp. 2</name>
    <dbReference type="NCBI Taxonomy" id="2774054"/>
    <lineage>
        <taxon>Bacteria</taxon>
        <taxon>Pseudomonadati</taxon>
        <taxon>Pseudomonadota</taxon>
        <taxon>Gammaproteobacteria</taxon>
        <taxon>Enterobacterales</taxon>
        <taxon>Enterobacteriaceae</taxon>
        <taxon>Kluyvera</taxon>
    </lineage>
</organism>
<evidence type="ECO:0000313" key="2">
    <source>
        <dbReference type="EMBL" id="PSR44955.1"/>
    </source>
</evidence>
<gene>
    <name evidence="1" type="ORF">C8256_20540</name>
    <name evidence="2" type="ORF">C8256_20605</name>
</gene>
<dbReference type="RefSeq" id="WP_106930003.1">
    <property type="nucleotide sequence ID" value="NZ_CABMMU010000021.1"/>
</dbReference>
<dbReference type="AlphaFoldDB" id="A0A2T2XXC0"/>
<protein>
    <submittedName>
        <fullName evidence="1">PD-(D/E)XK nuclease superfamily protein</fullName>
    </submittedName>
</protein>
<dbReference type="Proteomes" id="UP000240892">
    <property type="component" value="Unassembled WGS sequence"/>
</dbReference>
<reference evidence="1 3" key="1">
    <citation type="submission" date="2018-03" db="EMBL/GenBank/DDBJ databases">
        <title>First report of an OXA-48+CTX-M-M-producing Kluyvera ascorbata clone recovered from patients admitted in a University Hospital in Madrid, Spain.</title>
        <authorList>
            <person name="Hernandez-Garcia M."/>
            <person name="Leon-Sampedro R."/>
            <person name="Perez-Viso B."/>
            <person name="Morosini M.I."/>
            <person name="Lopez-Fresnena N."/>
            <person name="Coque T.M."/>
            <person name="Bonten M."/>
            <person name="Malhotra-Kumar S."/>
            <person name="Ruiz-Garbajosa P."/>
            <person name="Canton R."/>
        </authorList>
    </citation>
    <scope>NUCLEOTIDE SEQUENCE [LARGE SCALE GENOMIC DNA]</scope>
    <source>
        <strain evidence="1 3">KA2</strain>
    </source>
</reference>
<name>A0A2T2XXC0_9ENTR</name>
<dbReference type="Pfam" id="PF14281">
    <property type="entry name" value="PDDEXK_4"/>
    <property type="match status" value="1"/>
</dbReference>
<keyword evidence="3" id="KW-1185">Reference proteome</keyword>
<evidence type="ECO:0000313" key="3">
    <source>
        <dbReference type="Proteomes" id="UP000240892"/>
    </source>
</evidence>